<feature type="region of interest" description="Disordered" evidence="1">
    <location>
        <begin position="1"/>
        <end position="69"/>
    </location>
</feature>
<comment type="caution">
    <text evidence="2">The sequence shown here is derived from an EMBL/GenBank/DDBJ whole genome shotgun (WGS) entry which is preliminary data.</text>
</comment>
<evidence type="ECO:0000313" key="3">
    <source>
        <dbReference type="Proteomes" id="UP000823775"/>
    </source>
</evidence>
<dbReference type="EMBL" id="JACEIK010001393">
    <property type="protein sequence ID" value="MCD7469018.1"/>
    <property type="molecule type" value="Genomic_DNA"/>
</dbReference>
<protein>
    <submittedName>
        <fullName evidence="2">Uncharacterized protein</fullName>
    </submittedName>
</protein>
<evidence type="ECO:0000313" key="2">
    <source>
        <dbReference type="EMBL" id="MCD7469018.1"/>
    </source>
</evidence>
<evidence type="ECO:0000256" key="1">
    <source>
        <dbReference type="SAM" id="MobiDB-lite"/>
    </source>
</evidence>
<accession>A0ABS8TD21</accession>
<sequence>MRVAGQDRRNAGISAGERFEASGHCPAPEVRQHLVDHDRKTIMSTSRQRSKEKAPMIKPASHKVETEEA</sequence>
<name>A0ABS8TD21_DATST</name>
<reference evidence="2 3" key="1">
    <citation type="journal article" date="2021" name="BMC Genomics">
        <title>Datura genome reveals duplications of psychoactive alkaloid biosynthetic genes and high mutation rate following tissue culture.</title>
        <authorList>
            <person name="Rajewski A."/>
            <person name="Carter-House D."/>
            <person name="Stajich J."/>
            <person name="Litt A."/>
        </authorList>
    </citation>
    <scope>NUCLEOTIDE SEQUENCE [LARGE SCALE GENOMIC DNA]</scope>
    <source>
        <strain evidence="2">AR-01</strain>
    </source>
</reference>
<keyword evidence="3" id="KW-1185">Reference proteome</keyword>
<proteinExistence type="predicted"/>
<gene>
    <name evidence="2" type="ORF">HAX54_007636</name>
</gene>
<feature type="compositionally biased region" description="Basic and acidic residues" evidence="1">
    <location>
        <begin position="30"/>
        <end position="41"/>
    </location>
</feature>
<organism evidence="2 3">
    <name type="scientific">Datura stramonium</name>
    <name type="common">Jimsonweed</name>
    <name type="synonym">Common thornapple</name>
    <dbReference type="NCBI Taxonomy" id="4076"/>
    <lineage>
        <taxon>Eukaryota</taxon>
        <taxon>Viridiplantae</taxon>
        <taxon>Streptophyta</taxon>
        <taxon>Embryophyta</taxon>
        <taxon>Tracheophyta</taxon>
        <taxon>Spermatophyta</taxon>
        <taxon>Magnoliopsida</taxon>
        <taxon>eudicotyledons</taxon>
        <taxon>Gunneridae</taxon>
        <taxon>Pentapetalae</taxon>
        <taxon>asterids</taxon>
        <taxon>lamiids</taxon>
        <taxon>Solanales</taxon>
        <taxon>Solanaceae</taxon>
        <taxon>Solanoideae</taxon>
        <taxon>Datureae</taxon>
        <taxon>Datura</taxon>
    </lineage>
</organism>
<dbReference type="Proteomes" id="UP000823775">
    <property type="component" value="Unassembled WGS sequence"/>
</dbReference>
<feature type="compositionally biased region" description="Basic and acidic residues" evidence="1">
    <location>
        <begin position="1"/>
        <end position="10"/>
    </location>
</feature>